<dbReference type="GO" id="GO:0030729">
    <property type="term" value="F:acetoacetate-CoA ligase activity"/>
    <property type="evidence" value="ECO:0007669"/>
    <property type="project" value="InterPro"/>
</dbReference>
<dbReference type="OrthoDB" id="10253869at2759"/>
<name>A0A2J6PSB7_9HELO</name>
<dbReference type="InterPro" id="IPR042099">
    <property type="entry name" value="ANL_N_sf"/>
</dbReference>
<gene>
    <name evidence="4" type="ORF">NA56DRAFT_681324</name>
</gene>
<dbReference type="Pfam" id="PF16177">
    <property type="entry name" value="ACAS_N"/>
    <property type="match status" value="1"/>
</dbReference>
<dbReference type="PROSITE" id="PS00455">
    <property type="entry name" value="AMP_BINDING"/>
    <property type="match status" value="1"/>
</dbReference>
<proteinExistence type="inferred from homology"/>
<dbReference type="NCBIfam" id="TIGR01217">
    <property type="entry name" value="ac_ac_CoA_syn"/>
    <property type="match status" value="1"/>
</dbReference>
<dbReference type="Pfam" id="PF00501">
    <property type="entry name" value="AMP-binding"/>
    <property type="match status" value="1"/>
</dbReference>
<dbReference type="InterPro" id="IPR045851">
    <property type="entry name" value="AMP-bd_C_sf"/>
</dbReference>
<sequence length="695" mass="76955">MDSVNVPRKLWEHPDPKSTEMYRLMQEINAKHNLRLNTYWELYQYSITKRAQFWDQAFQFLNLIYSGTYTTVVDESARIDSIPRWFDGVRMNFAENLLYSRIPGKETSKRGLSGKEDGKVALTEVREGYTEVRHVTWGQLRNEVGVLASAMKEHGVKKGDRVVVVASNSVDTLKVFLAVTTLGGLFSSSSTDMGVQGVLQRALQVTPKYIFMDDFAVYNGKTVDLRDKMAEISVGMKDDKEFEGMVSMPRFAQPVDITKVPKTQTLTNFLSKATSKIPDFEPTAFHDPFFIAYSSGTTGIPKCIVHCVGGATLSSAKEGKLHRDMNADSVALQYTTTGWIMYFASVMNLLAGARVVLYDGSPFQPDLTTFIRLIGEQKVTMLGTSPRWMHEMQKNGIAPKDVADLSSLKVVTSTGMVLSDQLFEWFYDVGFPKHVQLANISGGTDLAGCFGQENPLTPVYVGGTQGPSLGTPVAVYDSLIEGGKGIAGAPVEDGTPGELVAPAAFPNMPVYFWNDEDGGRYFSAYFEKYDNVWTHGDFVMIHPVTKALIFLGRADGVLNPSGVRFGSAEIYSVIEGGFPQISDSICVGQRRPSDGDETVMLFLLMKPGENFTTKLVNDVKAAIRKELSARHVPKFVFETPEIPTTVNLKKVELPVKQIVSGKTIKPSGTLLNPKSLDFYYQFAKVEELVEPKSKL</sequence>
<evidence type="ECO:0000313" key="4">
    <source>
        <dbReference type="EMBL" id="PMD16915.1"/>
    </source>
</evidence>
<accession>A0A2J6PSB7</accession>
<dbReference type="Proteomes" id="UP000235672">
    <property type="component" value="Unassembled WGS sequence"/>
</dbReference>
<dbReference type="InterPro" id="IPR032387">
    <property type="entry name" value="ACAS_N"/>
</dbReference>
<dbReference type="GO" id="GO:0006629">
    <property type="term" value="P:lipid metabolic process"/>
    <property type="evidence" value="ECO:0007669"/>
    <property type="project" value="InterPro"/>
</dbReference>
<dbReference type="PANTHER" id="PTHR42921">
    <property type="entry name" value="ACETOACETYL-COA SYNTHETASE"/>
    <property type="match status" value="1"/>
</dbReference>
<dbReference type="PANTHER" id="PTHR42921:SF4">
    <property type="entry name" value="ACETOACETYL-COA SYNTHASE (AFU_ORTHOLOGUE AFUA_8G04770)"/>
    <property type="match status" value="1"/>
</dbReference>
<dbReference type="EMBL" id="KZ613502">
    <property type="protein sequence ID" value="PMD16915.1"/>
    <property type="molecule type" value="Genomic_DNA"/>
</dbReference>
<dbReference type="InterPro" id="IPR000873">
    <property type="entry name" value="AMP-dep_synth/lig_dom"/>
</dbReference>
<keyword evidence="5" id="KW-1185">Reference proteome</keyword>
<evidence type="ECO:0000256" key="1">
    <source>
        <dbReference type="ARBA" id="ARBA00006432"/>
    </source>
</evidence>
<organism evidence="4 5">
    <name type="scientific">Hyaloscypha hepaticicola</name>
    <dbReference type="NCBI Taxonomy" id="2082293"/>
    <lineage>
        <taxon>Eukaryota</taxon>
        <taxon>Fungi</taxon>
        <taxon>Dikarya</taxon>
        <taxon>Ascomycota</taxon>
        <taxon>Pezizomycotina</taxon>
        <taxon>Leotiomycetes</taxon>
        <taxon>Helotiales</taxon>
        <taxon>Hyaloscyphaceae</taxon>
        <taxon>Hyaloscypha</taxon>
    </lineage>
</organism>
<dbReference type="SUPFAM" id="SSF56801">
    <property type="entry name" value="Acetyl-CoA synthetase-like"/>
    <property type="match status" value="1"/>
</dbReference>
<dbReference type="InterPro" id="IPR005914">
    <property type="entry name" value="Acac_CoA_synth"/>
</dbReference>
<feature type="domain" description="AMP-dependent synthetase/ligase" evidence="2">
    <location>
        <begin position="118"/>
        <end position="500"/>
    </location>
</feature>
<evidence type="ECO:0000259" key="2">
    <source>
        <dbReference type="Pfam" id="PF00501"/>
    </source>
</evidence>
<dbReference type="InterPro" id="IPR020845">
    <property type="entry name" value="AMP-binding_CS"/>
</dbReference>
<comment type="similarity">
    <text evidence="1">Belongs to the ATP-dependent AMP-binding enzyme family.</text>
</comment>
<dbReference type="Gene3D" id="3.40.50.12780">
    <property type="entry name" value="N-terminal domain of ligase-like"/>
    <property type="match status" value="1"/>
</dbReference>
<protein>
    <submittedName>
        <fullName evidence="4">Acetoacetyl-CoA synthetase-like protein</fullName>
    </submittedName>
</protein>
<evidence type="ECO:0000313" key="5">
    <source>
        <dbReference type="Proteomes" id="UP000235672"/>
    </source>
</evidence>
<feature type="domain" description="Acetyl-coenzyme A synthetase N-terminal" evidence="3">
    <location>
        <begin position="39"/>
        <end position="96"/>
    </location>
</feature>
<evidence type="ECO:0000259" key="3">
    <source>
        <dbReference type="Pfam" id="PF16177"/>
    </source>
</evidence>
<dbReference type="STRING" id="1745343.A0A2J6PSB7"/>
<reference evidence="4 5" key="1">
    <citation type="submission" date="2016-05" db="EMBL/GenBank/DDBJ databases">
        <title>A degradative enzymes factory behind the ericoid mycorrhizal symbiosis.</title>
        <authorList>
            <consortium name="DOE Joint Genome Institute"/>
            <person name="Martino E."/>
            <person name="Morin E."/>
            <person name="Grelet G."/>
            <person name="Kuo A."/>
            <person name="Kohler A."/>
            <person name="Daghino S."/>
            <person name="Barry K."/>
            <person name="Choi C."/>
            <person name="Cichocki N."/>
            <person name="Clum A."/>
            <person name="Copeland A."/>
            <person name="Hainaut M."/>
            <person name="Haridas S."/>
            <person name="Labutti K."/>
            <person name="Lindquist E."/>
            <person name="Lipzen A."/>
            <person name="Khouja H.-R."/>
            <person name="Murat C."/>
            <person name="Ohm R."/>
            <person name="Olson A."/>
            <person name="Spatafora J."/>
            <person name="Veneault-Fourrey C."/>
            <person name="Henrissat B."/>
            <person name="Grigoriev I."/>
            <person name="Martin F."/>
            <person name="Perotto S."/>
        </authorList>
    </citation>
    <scope>NUCLEOTIDE SEQUENCE [LARGE SCALE GENOMIC DNA]</scope>
    <source>
        <strain evidence="4 5">UAMH 7357</strain>
    </source>
</reference>
<dbReference type="AlphaFoldDB" id="A0A2J6PSB7"/>
<dbReference type="Gene3D" id="3.30.300.30">
    <property type="match status" value="1"/>
</dbReference>